<dbReference type="PROSITE" id="PS50966">
    <property type="entry name" value="ZF_SWIM"/>
    <property type="match status" value="1"/>
</dbReference>
<sequence>MVFKQLYESYYCTCRSGTRTLGSCGHVASVLLFLDARHFPNVRYPASSLMDRVLDAAHRPQEVDPNV</sequence>
<keyword evidence="1" id="KW-0863">Zinc-finger</keyword>
<proteinExistence type="predicted"/>
<reference evidence="3" key="1">
    <citation type="submission" date="2022-01" db="EMBL/GenBank/DDBJ databases">
        <authorList>
            <person name="King R."/>
        </authorList>
    </citation>
    <scope>NUCLEOTIDE SEQUENCE</scope>
</reference>
<keyword evidence="4" id="KW-1185">Reference proteome</keyword>
<gene>
    <name evidence="3" type="ORF">PHAECO_LOCUS9576</name>
</gene>
<dbReference type="OrthoDB" id="6675490at2759"/>
<dbReference type="AlphaFoldDB" id="A0A9N9SHC5"/>
<dbReference type="Proteomes" id="UP001153737">
    <property type="component" value="Chromosome 5"/>
</dbReference>
<name>A0A9N9SHC5_PHACE</name>
<evidence type="ECO:0000256" key="1">
    <source>
        <dbReference type="PROSITE-ProRule" id="PRU00325"/>
    </source>
</evidence>
<keyword evidence="1" id="KW-0479">Metal-binding</keyword>
<evidence type="ECO:0000313" key="3">
    <source>
        <dbReference type="EMBL" id="CAG9821985.1"/>
    </source>
</evidence>
<evidence type="ECO:0000259" key="2">
    <source>
        <dbReference type="PROSITE" id="PS50966"/>
    </source>
</evidence>
<evidence type="ECO:0000313" key="4">
    <source>
        <dbReference type="Proteomes" id="UP001153737"/>
    </source>
</evidence>
<dbReference type="EMBL" id="OU896711">
    <property type="protein sequence ID" value="CAG9821985.1"/>
    <property type="molecule type" value="Genomic_DNA"/>
</dbReference>
<dbReference type="GO" id="GO:0008270">
    <property type="term" value="F:zinc ion binding"/>
    <property type="evidence" value="ECO:0007669"/>
    <property type="project" value="UniProtKB-KW"/>
</dbReference>
<protein>
    <recommendedName>
        <fullName evidence="2">SWIM-type domain-containing protein</fullName>
    </recommendedName>
</protein>
<reference evidence="3" key="2">
    <citation type="submission" date="2022-10" db="EMBL/GenBank/DDBJ databases">
        <authorList>
            <consortium name="ENA_rothamsted_submissions"/>
            <consortium name="culmorum"/>
            <person name="King R."/>
        </authorList>
    </citation>
    <scope>NUCLEOTIDE SEQUENCE</scope>
</reference>
<accession>A0A9N9SHC5</accession>
<organism evidence="3 4">
    <name type="scientific">Phaedon cochleariae</name>
    <name type="common">Mustard beetle</name>
    <dbReference type="NCBI Taxonomy" id="80249"/>
    <lineage>
        <taxon>Eukaryota</taxon>
        <taxon>Metazoa</taxon>
        <taxon>Ecdysozoa</taxon>
        <taxon>Arthropoda</taxon>
        <taxon>Hexapoda</taxon>
        <taxon>Insecta</taxon>
        <taxon>Pterygota</taxon>
        <taxon>Neoptera</taxon>
        <taxon>Endopterygota</taxon>
        <taxon>Coleoptera</taxon>
        <taxon>Polyphaga</taxon>
        <taxon>Cucujiformia</taxon>
        <taxon>Chrysomeloidea</taxon>
        <taxon>Chrysomelidae</taxon>
        <taxon>Chrysomelinae</taxon>
        <taxon>Chrysomelini</taxon>
        <taxon>Phaedon</taxon>
    </lineage>
</organism>
<dbReference type="InterPro" id="IPR007527">
    <property type="entry name" value="Znf_SWIM"/>
</dbReference>
<feature type="domain" description="SWIM-type" evidence="2">
    <location>
        <begin position="3"/>
        <end position="35"/>
    </location>
</feature>
<keyword evidence="1" id="KW-0862">Zinc</keyword>